<dbReference type="AlphaFoldDB" id="A0A0D2WJR0"/>
<dbReference type="InParanoid" id="A0A0D2WJR0"/>
<reference evidence="3" key="1">
    <citation type="submission" date="2011-02" db="EMBL/GenBank/DDBJ databases">
        <title>The Genome Sequence of Capsaspora owczarzaki ATCC 30864.</title>
        <authorList>
            <person name="Russ C."/>
            <person name="Cuomo C."/>
            <person name="Burger G."/>
            <person name="Gray M.W."/>
            <person name="Holland P.W.H."/>
            <person name="King N."/>
            <person name="Lang F.B.F."/>
            <person name="Roger A.J."/>
            <person name="Ruiz-Trillo I."/>
            <person name="Young S.K."/>
            <person name="Zeng Q."/>
            <person name="Gargeya S."/>
            <person name="Alvarado L."/>
            <person name="Berlin A."/>
            <person name="Chapman S.B."/>
            <person name="Chen Z."/>
            <person name="Freedman E."/>
            <person name="Gellesch M."/>
            <person name="Goldberg J."/>
            <person name="Griggs A."/>
            <person name="Gujja S."/>
            <person name="Heilman E."/>
            <person name="Heiman D."/>
            <person name="Howarth C."/>
            <person name="Mehta T."/>
            <person name="Neiman D."/>
            <person name="Pearson M."/>
            <person name="Roberts A."/>
            <person name="Saif S."/>
            <person name="Shea T."/>
            <person name="Shenoy N."/>
            <person name="Sisk P."/>
            <person name="Stolte C."/>
            <person name="Sykes S."/>
            <person name="White J."/>
            <person name="Yandava C."/>
            <person name="Haas B."/>
            <person name="Nusbaum C."/>
            <person name="Birren B."/>
        </authorList>
    </citation>
    <scope>NUCLEOTIDE SEQUENCE</scope>
    <source>
        <strain evidence="3">ATCC 30864</strain>
    </source>
</reference>
<protein>
    <submittedName>
        <fullName evidence="2">Uncharacterized protein</fullName>
    </submittedName>
</protein>
<dbReference type="Proteomes" id="UP000008743">
    <property type="component" value="Unassembled WGS sequence"/>
</dbReference>
<keyword evidence="1" id="KW-1133">Transmembrane helix</keyword>
<keyword evidence="1" id="KW-0472">Membrane</keyword>
<feature type="transmembrane region" description="Helical" evidence="1">
    <location>
        <begin position="78"/>
        <end position="103"/>
    </location>
</feature>
<evidence type="ECO:0000313" key="3">
    <source>
        <dbReference type="Proteomes" id="UP000008743"/>
    </source>
</evidence>
<name>A0A0D2WJR0_CAPO3</name>
<keyword evidence="1" id="KW-0812">Transmembrane</keyword>
<organism evidence="2 3">
    <name type="scientific">Capsaspora owczarzaki (strain ATCC 30864)</name>
    <dbReference type="NCBI Taxonomy" id="595528"/>
    <lineage>
        <taxon>Eukaryota</taxon>
        <taxon>Filasterea</taxon>
        <taxon>Capsaspora</taxon>
    </lineage>
</organism>
<proteinExistence type="predicted"/>
<keyword evidence="3" id="KW-1185">Reference proteome</keyword>
<dbReference type="EMBL" id="KE346360">
    <property type="protein sequence ID" value="KJE89628.1"/>
    <property type="molecule type" value="Genomic_DNA"/>
</dbReference>
<accession>A0A0D2WJR0</accession>
<gene>
    <name evidence="2" type="ORF">CAOG_009379</name>
</gene>
<evidence type="ECO:0000256" key="1">
    <source>
        <dbReference type="SAM" id="Phobius"/>
    </source>
</evidence>
<sequence>MQRHKRQQKRSNKHASPEFMEAGRELGLGLVKHIFQADGAHILAKLCEHGRSVLSACEGHRGHHGTCVIKFRIEGVGVVELVGSTAVVVVRVLVVVVEFLVIIRVTVVQSQPWGLAACGRVRRMHCCRTGTCA</sequence>
<evidence type="ECO:0000313" key="2">
    <source>
        <dbReference type="EMBL" id="KJE89628.1"/>
    </source>
</evidence>